<evidence type="ECO:0000313" key="3">
    <source>
        <dbReference type="WBParaSite" id="PEQ_0000970301-mRNA-1"/>
    </source>
</evidence>
<accession>A0A914RTQ5</accession>
<dbReference type="GO" id="GO:0045505">
    <property type="term" value="F:dynein intermediate chain binding"/>
    <property type="evidence" value="ECO:0007669"/>
    <property type="project" value="InterPro"/>
</dbReference>
<feature type="domain" description="Dynein 2 heavy chain 1 cytoplasmic ATPase lid" evidence="1">
    <location>
        <begin position="65"/>
        <end position="123"/>
    </location>
</feature>
<dbReference type="GO" id="GO:0005858">
    <property type="term" value="C:axonemal dynein complex"/>
    <property type="evidence" value="ECO:0007669"/>
    <property type="project" value="TreeGrafter"/>
</dbReference>
<reference evidence="3" key="1">
    <citation type="submission" date="2022-11" db="UniProtKB">
        <authorList>
            <consortium name="WormBaseParasite"/>
        </authorList>
    </citation>
    <scope>IDENTIFICATION</scope>
</reference>
<dbReference type="InterPro" id="IPR054354">
    <property type="entry name" value="DYNC2H1-like_lid"/>
</dbReference>
<dbReference type="GO" id="GO:0007018">
    <property type="term" value="P:microtubule-based movement"/>
    <property type="evidence" value="ECO:0007669"/>
    <property type="project" value="InterPro"/>
</dbReference>
<protein>
    <submittedName>
        <fullName evidence="3">Proteasome activator Blm10 mid region domain-containing protein</fullName>
    </submittedName>
</protein>
<proteinExistence type="predicted"/>
<name>A0A914RTQ5_PAREQ</name>
<dbReference type="GO" id="GO:0051959">
    <property type="term" value="F:dynein light intermediate chain binding"/>
    <property type="evidence" value="ECO:0007669"/>
    <property type="project" value="InterPro"/>
</dbReference>
<organism evidence="2 3">
    <name type="scientific">Parascaris equorum</name>
    <name type="common">Equine roundworm</name>
    <dbReference type="NCBI Taxonomy" id="6256"/>
    <lineage>
        <taxon>Eukaryota</taxon>
        <taxon>Metazoa</taxon>
        <taxon>Ecdysozoa</taxon>
        <taxon>Nematoda</taxon>
        <taxon>Chromadorea</taxon>
        <taxon>Rhabditida</taxon>
        <taxon>Spirurina</taxon>
        <taxon>Ascaridomorpha</taxon>
        <taxon>Ascaridoidea</taxon>
        <taxon>Ascarididae</taxon>
        <taxon>Parascaris</taxon>
    </lineage>
</organism>
<dbReference type="PANTHER" id="PTHR46532">
    <property type="entry name" value="MALE FERTILITY FACTOR KL5"/>
    <property type="match status" value="1"/>
</dbReference>
<dbReference type="Proteomes" id="UP000887564">
    <property type="component" value="Unplaced"/>
</dbReference>
<dbReference type="Pfam" id="PF22597">
    <property type="entry name" value="DYN_lid"/>
    <property type="match status" value="1"/>
</dbReference>
<keyword evidence="2" id="KW-1185">Reference proteome</keyword>
<dbReference type="WBParaSite" id="PEQ_0000970301-mRNA-1">
    <property type="protein sequence ID" value="PEQ_0000970301-mRNA-1"/>
    <property type="gene ID" value="PEQ_0000970301"/>
</dbReference>
<sequence>MLTYRGYYDEKLEWVGLENIQLVVSISLADGAGKHHLATRFTSLMRICSVDYPPEQSLRSIYSAYLTPILQASVQSVSRIETLASIMVRIFEEIRSSFKETDKAHYIFTPKDLTNWSVAMMRYDFCGLFYNLILNLLI</sequence>
<dbReference type="AlphaFoldDB" id="A0A914RTQ5"/>
<evidence type="ECO:0000313" key="2">
    <source>
        <dbReference type="Proteomes" id="UP000887564"/>
    </source>
</evidence>
<dbReference type="PANTHER" id="PTHR46532:SF15">
    <property type="entry name" value="CYTOPLASMIC DYNEIN 2 HEAVY CHAIN 1"/>
    <property type="match status" value="1"/>
</dbReference>
<dbReference type="Gene3D" id="3.40.50.300">
    <property type="entry name" value="P-loop containing nucleotide triphosphate hydrolases"/>
    <property type="match status" value="1"/>
</dbReference>
<dbReference type="InterPro" id="IPR026983">
    <property type="entry name" value="DHC"/>
</dbReference>
<dbReference type="Gene3D" id="1.20.920.30">
    <property type="match status" value="1"/>
</dbReference>
<evidence type="ECO:0000259" key="1">
    <source>
        <dbReference type="Pfam" id="PF22597"/>
    </source>
</evidence>
<dbReference type="InterPro" id="IPR027417">
    <property type="entry name" value="P-loop_NTPase"/>
</dbReference>